<keyword evidence="6 17" id="KW-0031">Aminopeptidase</keyword>
<gene>
    <name evidence="17" type="primary">pepN</name>
    <name evidence="17" type="ORF">HMPREF0044_1215</name>
</gene>
<sequence>MPGMNLTRAEAEARSAVTKVSTYDISLDLTTGAETFLSKSTVNFTATPGASTFLDLVADEVLSLEVNGEARPVDAYQDYRIQLDNLTENNTVTVEAVCRYMHTGEGLHRFTDPADGLDYCYSQFEVPDARRVFAVFEQPDMKARFTFHVTTPENWVVFSNSPTPEPTALENGKKLWDFAETELMSSYITAIIAGPYVGMTDSLVSADGREIPLGVYCRQSLLEHLDAQWMFDVTKAGFKFFEKEYGHVYPFRKYDQIFVPEYNAGAMENAGCVTFRDQYIFRSKPTAAQLEALANTVLHELAHMWFGDLVTMKWWNDLWLNESFAEFMSHLALAEGTQWTDAWTGFMARKDWGLTQDQMPSTHPIVAEIRDLEDVEVNFDGITYAKGAAVLRQLVSYVGRENFFKALNEYFNKHSWGNTTLPDLMNELEAASGRDLKAWSKVWLEEAGVTLLRPEVTVDAEGKITELTVVQESFTPGSSLRPHRLAVAGYSKTENGIERVFHNELDVEGAATVVEAAAGIARPDLILVNDGDLGYAKIRLDEESLAFAKANIGGFSDSLTRSLILASAWDMIRDGQMNSRDYLELALSALPAETDITMFGLLLRHIDVAALRYTAVEAREEVFTYVGNRLLWLARAATAETDQQRLLVQAAARRAWSAEDRETVNRLRTGEESLLGLPMDVDMKWDLLISCVANGTAGVADIDALLVEDTTMTGQQKAAQARAAVADAEVKQAAFDAVLFDASLSNDMRIATGLGYWANAARHPELFVANVENFYASLEKVWEDNTSHTAQSIVALGFPGALVGLVPGCDVVGLGNQWLAAHQDAPAGLVRLVSEQVAEAHRAAVAQQA</sequence>
<dbReference type="InterPro" id="IPR014782">
    <property type="entry name" value="Peptidase_M1_dom"/>
</dbReference>
<comment type="cofactor">
    <cofactor evidence="2">
        <name>Zn(2+)</name>
        <dbReference type="ChEBI" id="CHEBI:29105"/>
    </cofactor>
</comment>
<dbReference type="GO" id="GO:0016020">
    <property type="term" value="C:membrane"/>
    <property type="evidence" value="ECO:0007669"/>
    <property type="project" value="TreeGrafter"/>
</dbReference>
<protein>
    <recommendedName>
        <fullName evidence="5">Aminopeptidase N</fullName>
        <ecNumber evidence="4">3.4.11.2</ecNumber>
    </recommendedName>
    <alternativeName>
        <fullName evidence="12">Alanine aminopeptidase</fullName>
    </alternativeName>
    <alternativeName>
        <fullName evidence="13">Lysyl aminopeptidase</fullName>
    </alternativeName>
</protein>
<keyword evidence="10" id="KW-0862">Zinc</keyword>
<dbReference type="GO" id="GO:0005737">
    <property type="term" value="C:cytoplasm"/>
    <property type="evidence" value="ECO:0007669"/>
    <property type="project" value="TreeGrafter"/>
</dbReference>
<dbReference type="InterPro" id="IPR012778">
    <property type="entry name" value="Pept_M1_aminopeptidase"/>
</dbReference>
<dbReference type="PANTHER" id="PTHR11533:SF174">
    <property type="entry name" value="PUROMYCIN-SENSITIVE AMINOPEPTIDASE-RELATED"/>
    <property type="match status" value="1"/>
</dbReference>
<dbReference type="Gene3D" id="1.10.390.10">
    <property type="entry name" value="Neutral Protease Domain 2"/>
    <property type="match status" value="1"/>
</dbReference>
<dbReference type="HOGENOM" id="CLU_007335_1_1_11"/>
<dbReference type="PANTHER" id="PTHR11533">
    <property type="entry name" value="PROTEASE M1 ZINC METALLOPROTEASE"/>
    <property type="match status" value="1"/>
</dbReference>
<evidence type="ECO:0000313" key="17">
    <source>
        <dbReference type="EMBL" id="EEH63614.1"/>
    </source>
</evidence>
<dbReference type="Gene3D" id="2.60.40.1730">
    <property type="entry name" value="tricorn interacting facor f3 domain"/>
    <property type="match status" value="1"/>
</dbReference>
<keyword evidence="18" id="KW-1185">Reference proteome</keyword>
<dbReference type="InterPro" id="IPR045357">
    <property type="entry name" value="Aminopeptidase_N-like_N"/>
</dbReference>
<dbReference type="InterPro" id="IPR050344">
    <property type="entry name" value="Peptidase_M1_aminopeptidases"/>
</dbReference>
<evidence type="ECO:0000256" key="6">
    <source>
        <dbReference type="ARBA" id="ARBA00022438"/>
    </source>
</evidence>
<evidence type="ECO:0000256" key="9">
    <source>
        <dbReference type="ARBA" id="ARBA00022801"/>
    </source>
</evidence>
<dbReference type="EC" id="3.4.11.2" evidence="4"/>
<evidence type="ECO:0000259" key="16">
    <source>
        <dbReference type="Pfam" id="PF17900"/>
    </source>
</evidence>
<dbReference type="NCBIfam" id="TIGR02412">
    <property type="entry name" value="pepN_strep_liv"/>
    <property type="match status" value="1"/>
</dbReference>
<feature type="domain" description="ERAP1-like C-terminal" evidence="15">
    <location>
        <begin position="525"/>
        <end position="800"/>
    </location>
</feature>
<proteinExistence type="inferred from homology"/>
<evidence type="ECO:0000313" key="18">
    <source>
        <dbReference type="Proteomes" id="UP000010301"/>
    </source>
</evidence>
<evidence type="ECO:0000256" key="5">
    <source>
        <dbReference type="ARBA" id="ARBA00015611"/>
    </source>
</evidence>
<dbReference type="STRING" id="525245.HMPREF0044_1215"/>
<dbReference type="OrthoDB" id="100605at2"/>
<dbReference type="InterPro" id="IPR001930">
    <property type="entry name" value="Peptidase_M1"/>
</dbReference>
<dbReference type="AlphaFoldDB" id="C0W1C5"/>
<dbReference type="InterPro" id="IPR027268">
    <property type="entry name" value="Peptidase_M4/M1_CTD_sf"/>
</dbReference>
<dbReference type="InterPro" id="IPR024571">
    <property type="entry name" value="ERAP1-like_C_dom"/>
</dbReference>
<dbReference type="Proteomes" id="UP000010301">
    <property type="component" value="Unassembled WGS sequence"/>
</dbReference>
<dbReference type="Pfam" id="PF17900">
    <property type="entry name" value="Peptidase_M1_N"/>
    <property type="match status" value="1"/>
</dbReference>
<dbReference type="EMBL" id="ACFG01000032">
    <property type="protein sequence ID" value="EEH63614.1"/>
    <property type="molecule type" value="Genomic_DNA"/>
</dbReference>
<evidence type="ECO:0000256" key="4">
    <source>
        <dbReference type="ARBA" id="ARBA00012564"/>
    </source>
</evidence>
<dbReference type="RefSeq" id="WP_006546385.1">
    <property type="nucleotide sequence ID" value="NZ_DS999541.1"/>
</dbReference>
<organism evidence="17 18">
    <name type="scientific">Gleimia coleocanis DSM 15436</name>
    <dbReference type="NCBI Taxonomy" id="525245"/>
    <lineage>
        <taxon>Bacteria</taxon>
        <taxon>Bacillati</taxon>
        <taxon>Actinomycetota</taxon>
        <taxon>Actinomycetes</taxon>
        <taxon>Actinomycetales</taxon>
        <taxon>Actinomycetaceae</taxon>
        <taxon>Gleimia</taxon>
    </lineage>
</organism>
<dbReference type="InterPro" id="IPR042097">
    <property type="entry name" value="Aminopeptidase_N-like_N_sf"/>
</dbReference>
<dbReference type="FunFam" id="2.60.40.1730:FF:000010">
    <property type="entry name" value="Putative aminopeptidase N"/>
    <property type="match status" value="1"/>
</dbReference>
<keyword evidence="8" id="KW-0479">Metal-binding</keyword>
<evidence type="ECO:0000256" key="1">
    <source>
        <dbReference type="ARBA" id="ARBA00000098"/>
    </source>
</evidence>
<feature type="domain" description="Peptidase M1 membrane alanine aminopeptidase" evidence="14">
    <location>
        <begin position="229"/>
        <end position="443"/>
    </location>
</feature>
<dbReference type="MEROPS" id="M01.009"/>
<evidence type="ECO:0000259" key="14">
    <source>
        <dbReference type="Pfam" id="PF01433"/>
    </source>
</evidence>
<dbReference type="GO" id="GO:0005615">
    <property type="term" value="C:extracellular space"/>
    <property type="evidence" value="ECO:0007669"/>
    <property type="project" value="TreeGrafter"/>
</dbReference>
<evidence type="ECO:0000256" key="3">
    <source>
        <dbReference type="ARBA" id="ARBA00010136"/>
    </source>
</evidence>
<keyword evidence="9 17" id="KW-0378">Hydrolase</keyword>
<feature type="domain" description="Aminopeptidase N-like N-terminal" evidence="16">
    <location>
        <begin position="23"/>
        <end position="188"/>
    </location>
</feature>
<dbReference type="FunFam" id="1.10.390.10:FF:000004">
    <property type="entry name" value="Aminopeptidase N"/>
    <property type="match status" value="1"/>
</dbReference>
<comment type="similarity">
    <text evidence="3">Belongs to the peptidase M1 family.</text>
</comment>
<dbReference type="GO" id="GO:0043171">
    <property type="term" value="P:peptide catabolic process"/>
    <property type="evidence" value="ECO:0007669"/>
    <property type="project" value="TreeGrafter"/>
</dbReference>
<evidence type="ECO:0000256" key="8">
    <source>
        <dbReference type="ARBA" id="ARBA00022723"/>
    </source>
</evidence>
<evidence type="ECO:0000259" key="15">
    <source>
        <dbReference type="Pfam" id="PF11838"/>
    </source>
</evidence>
<name>C0W1C5_9ACTO</name>
<comment type="caution">
    <text evidence="17">The sequence shown here is derived from an EMBL/GenBank/DDBJ whole genome shotgun (WGS) entry which is preliminary data.</text>
</comment>
<evidence type="ECO:0000256" key="11">
    <source>
        <dbReference type="ARBA" id="ARBA00023049"/>
    </source>
</evidence>
<dbReference type="SUPFAM" id="SSF63737">
    <property type="entry name" value="Leukotriene A4 hydrolase N-terminal domain"/>
    <property type="match status" value="1"/>
</dbReference>
<evidence type="ECO:0000256" key="12">
    <source>
        <dbReference type="ARBA" id="ARBA00029811"/>
    </source>
</evidence>
<dbReference type="GO" id="GO:0008270">
    <property type="term" value="F:zinc ion binding"/>
    <property type="evidence" value="ECO:0007669"/>
    <property type="project" value="InterPro"/>
</dbReference>
<evidence type="ECO:0000256" key="2">
    <source>
        <dbReference type="ARBA" id="ARBA00001947"/>
    </source>
</evidence>
<dbReference type="Pfam" id="PF01433">
    <property type="entry name" value="Peptidase_M1"/>
    <property type="match status" value="1"/>
</dbReference>
<evidence type="ECO:0000256" key="10">
    <source>
        <dbReference type="ARBA" id="ARBA00022833"/>
    </source>
</evidence>
<dbReference type="GO" id="GO:0042277">
    <property type="term" value="F:peptide binding"/>
    <property type="evidence" value="ECO:0007669"/>
    <property type="project" value="TreeGrafter"/>
</dbReference>
<evidence type="ECO:0000256" key="7">
    <source>
        <dbReference type="ARBA" id="ARBA00022670"/>
    </source>
</evidence>
<evidence type="ECO:0000256" key="13">
    <source>
        <dbReference type="ARBA" id="ARBA00031533"/>
    </source>
</evidence>
<dbReference type="PRINTS" id="PR00756">
    <property type="entry name" value="ALADIPTASE"/>
</dbReference>
<dbReference type="SUPFAM" id="SSF55486">
    <property type="entry name" value="Metalloproteases ('zincins'), catalytic domain"/>
    <property type="match status" value="1"/>
</dbReference>
<reference evidence="17 18" key="1">
    <citation type="submission" date="2009-01" db="EMBL/GenBank/DDBJ databases">
        <authorList>
            <person name="Qin X."/>
            <person name="Bachman B."/>
            <person name="Battles P."/>
            <person name="Bell A."/>
            <person name="Bess C."/>
            <person name="Bickham C."/>
            <person name="Chaboub L."/>
            <person name="Chen D."/>
            <person name="Coyle M."/>
            <person name="Deiros D.R."/>
            <person name="Dinh H."/>
            <person name="Forbes L."/>
            <person name="Fowler G."/>
            <person name="Francisco L."/>
            <person name="Fu Q."/>
            <person name="Gubbala S."/>
            <person name="Hale W."/>
            <person name="Han Y."/>
            <person name="Hemphill L."/>
            <person name="Highlander S.K."/>
            <person name="Hirani K."/>
            <person name="Hogues M."/>
            <person name="Jackson L."/>
            <person name="Jakkamsetti A."/>
            <person name="Javaid M."/>
            <person name="Jiang H."/>
            <person name="Korchina V."/>
            <person name="Kovar C."/>
            <person name="Lara F."/>
            <person name="Lee S."/>
            <person name="Mata R."/>
            <person name="Mathew T."/>
            <person name="Moen C."/>
            <person name="Morales K."/>
            <person name="Munidasa M."/>
            <person name="Nazareth L."/>
            <person name="Ngo R."/>
            <person name="Nguyen L."/>
            <person name="Okwuonu G."/>
            <person name="Ongeri F."/>
            <person name="Patil S."/>
            <person name="Petrosino J."/>
            <person name="Pham C."/>
            <person name="Pham P."/>
            <person name="Pu L.-L."/>
            <person name="Puazo M."/>
            <person name="Raj R."/>
            <person name="Reid J."/>
            <person name="Rouhana J."/>
            <person name="Saada N."/>
            <person name="Shang Y."/>
            <person name="Simmons D."/>
            <person name="Thornton R."/>
            <person name="Warren J."/>
            <person name="Weissenberger G."/>
            <person name="Zhang J."/>
            <person name="Zhang L."/>
            <person name="Zhou C."/>
            <person name="Zhu D."/>
            <person name="Muzny D."/>
            <person name="Worley K."/>
            <person name="Gibbs R."/>
        </authorList>
    </citation>
    <scope>NUCLEOTIDE SEQUENCE [LARGE SCALE GENOMIC DNA]</scope>
    <source>
        <strain evidence="17 18">DSM 15436</strain>
    </source>
</reference>
<dbReference type="GO" id="GO:0070006">
    <property type="term" value="F:metalloaminopeptidase activity"/>
    <property type="evidence" value="ECO:0007669"/>
    <property type="project" value="TreeGrafter"/>
</dbReference>
<dbReference type="GO" id="GO:0016285">
    <property type="term" value="F:alanyl aminopeptidase activity"/>
    <property type="evidence" value="ECO:0007669"/>
    <property type="project" value="UniProtKB-EC"/>
</dbReference>
<keyword evidence="7" id="KW-0645">Protease</keyword>
<keyword evidence="11" id="KW-0482">Metalloprotease</keyword>
<accession>C0W1C5</accession>
<dbReference type="CDD" id="cd09602">
    <property type="entry name" value="M1_APN"/>
    <property type="match status" value="1"/>
</dbReference>
<dbReference type="Pfam" id="PF11838">
    <property type="entry name" value="ERAP1_C"/>
    <property type="match status" value="1"/>
</dbReference>
<dbReference type="GO" id="GO:0006508">
    <property type="term" value="P:proteolysis"/>
    <property type="evidence" value="ECO:0007669"/>
    <property type="project" value="UniProtKB-KW"/>
</dbReference>
<comment type="catalytic activity">
    <reaction evidence="1">
        <text>Release of an N-terminal amino acid, Xaa-|-Yaa- from a peptide, amide or arylamide. Xaa is preferably Ala, but may be most amino acids including Pro (slow action). When a terminal hydrophobic residue is followed by a prolyl residue, the two may be released as an intact Xaa-Pro dipeptide.</text>
        <dbReference type="EC" id="3.4.11.2"/>
    </reaction>
</comment>
<dbReference type="eggNOG" id="COG0308">
    <property type="taxonomic scope" value="Bacteria"/>
</dbReference>